<dbReference type="EMBL" id="AGRW01000042">
    <property type="protein sequence ID" value="EIC02184.1"/>
    <property type="molecule type" value="Genomic_DNA"/>
</dbReference>
<dbReference type="HAMAP" id="MF_00141">
    <property type="entry name" value="EF_P"/>
    <property type="match status" value="1"/>
</dbReference>
<evidence type="ECO:0000313" key="10">
    <source>
        <dbReference type="EMBL" id="EIC02184.1"/>
    </source>
</evidence>
<dbReference type="InterPro" id="IPR012340">
    <property type="entry name" value="NA-bd_OB-fold"/>
</dbReference>
<evidence type="ECO:0000256" key="1">
    <source>
        <dbReference type="ARBA" id="ARBA00004496"/>
    </source>
</evidence>
<evidence type="ECO:0000256" key="7">
    <source>
        <dbReference type="HAMAP-Rule" id="MF_00141"/>
    </source>
</evidence>
<dbReference type="InterPro" id="IPR013852">
    <property type="entry name" value="Transl_elong_P/YeiP_CS"/>
</dbReference>
<protein>
    <recommendedName>
        <fullName evidence="7">Elongation factor P</fullName>
        <shortName evidence="7">EF-P</shortName>
    </recommendedName>
</protein>
<feature type="domain" description="Elongation factor P C-terminal" evidence="8">
    <location>
        <begin position="138"/>
        <end position="193"/>
    </location>
</feature>
<evidence type="ECO:0000259" key="8">
    <source>
        <dbReference type="SMART" id="SM00841"/>
    </source>
</evidence>
<evidence type="ECO:0000256" key="2">
    <source>
        <dbReference type="ARBA" id="ARBA00004815"/>
    </source>
</evidence>
<sequence>MGTIVTNEIKVGTAFMCENEPLIVQKKLGQKGGRQGITVNLRVKNIVTGSTKDLGVDAGDKFQEIELEKKAVKLSYVDGEDYHFMDENWEEVVLSKEDLGDNAGYIKPSEAEGDDDDYALEITYYEGKAVGIDLPIRITRKITYCEPGIKGDTSGKSSKPATLDTGIEVMVPLFCNTDDRIVIDTRDGSFVERAKDK</sequence>
<dbReference type="PANTHER" id="PTHR30053">
    <property type="entry name" value="ELONGATION FACTOR P"/>
    <property type="match status" value="1"/>
</dbReference>
<dbReference type="InterPro" id="IPR013185">
    <property type="entry name" value="Transl_elong_KOW-like"/>
</dbReference>
<accession>H7EJR4</accession>
<dbReference type="OrthoDB" id="9801844at2"/>
<reference evidence="10 11" key="1">
    <citation type="submission" date="2011-09" db="EMBL/GenBank/DDBJ databases">
        <title>The draft genome of Treponema saccharophilum DSM 2985.</title>
        <authorList>
            <consortium name="US DOE Joint Genome Institute (JGI-PGF)"/>
            <person name="Lucas S."/>
            <person name="Copeland A."/>
            <person name="Lapidus A."/>
            <person name="Glavina del Rio T."/>
            <person name="Dalin E."/>
            <person name="Tice H."/>
            <person name="Bruce D."/>
            <person name="Goodwin L."/>
            <person name="Pitluck S."/>
            <person name="Peters L."/>
            <person name="Kyrpides N."/>
            <person name="Mavromatis K."/>
            <person name="Ivanova N."/>
            <person name="Markowitz V."/>
            <person name="Cheng J.-F."/>
            <person name="Hugenholtz P."/>
            <person name="Woyke T."/>
            <person name="Wu D."/>
            <person name="Gronow S."/>
            <person name="Wellnitz S."/>
            <person name="Brambilla E."/>
            <person name="Klenk H.-P."/>
            <person name="Eisen J.A."/>
        </authorList>
    </citation>
    <scope>NUCLEOTIDE SEQUENCE [LARGE SCALE GENOMIC DNA]</scope>
    <source>
        <strain evidence="10 11">DSM 2985</strain>
    </source>
</reference>
<dbReference type="InterPro" id="IPR001059">
    <property type="entry name" value="Transl_elong_P/YeiP_cen"/>
</dbReference>
<dbReference type="NCBIfam" id="NF001810">
    <property type="entry name" value="PRK00529.1"/>
    <property type="match status" value="1"/>
</dbReference>
<dbReference type="PIRSF" id="PIRSF005901">
    <property type="entry name" value="EF-P"/>
    <property type="match status" value="1"/>
</dbReference>
<dbReference type="InterPro" id="IPR020599">
    <property type="entry name" value="Transl_elong_fac_P/YeiP"/>
</dbReference>
<dbReference type="PANTHER" id="PTHR30053:SF12">
    <property type="entry name" value="ELONGATION FACTOR P (EF-P) FAMILY PROTEIN"/>
    <property type="match status" value="1"/>
</dbReference>
<comment type="similarity">
    <text evidence="3 7">Belongs to the elongation factor P family.</text>
</comment>
<proteinExistence type="inferred from homology"/>
<evidence type="ECO:0000256" key="3">
    <source>
        <dbReference type="ARBA" id="ARBA00009479"/>
    </source>
</evidence>
<evidence type="ECO:0000256" key="5">
    <source>
        <dbReference type="ARBA" id="ARBA00022768"/>
    </source>
</evidence>
<dbReference type="Pfam" id="PF09285">
    <property type="entry name" value="Elong-fact-P_C"/>
    <property type="match status" value="1"/>
</dbReference>
<dbReference type="Pfam" id="PF08207">
    <property type="entry name" value="EFP_N"/>
    <property type="match status" value="1"/>
</dbReference>
<dbReference type="Proteomes" id="UP000003571">
    <property type="component" value="Unassembled WGS sequence"/>
</dbReference>
<dbReference type="GO" id="GO:0005829">
    <property type="term" value="C:cytosol"/>
    <property type="evidence" value="ECO:0007669"/>
    <property type="project" value="UniProtKB-ARBA"/>
</dbReference>
<feature type="domain" description="Translation elongation factor P/YeiP central" evidence="9">
    <location>
        <begin position="69"/>
        <end position="130"/>
    </location>
</feature>
<organism evidence="10 11">
    <name type="scientific">Treponema saccharophilum DSM 2985</name>
    <dbReference type="NCBI Taxonomy" id="907348"/>
    <lineage>
        <taxon>Bacteria</taxon>
        <taxon>Pseudomonadati</taxon>
        <taxon>Spirochaetota</taxon>
        <taxon>Spirochaetia</taxon>
        <taxon>Spirochaetales</taxon>
        <taxon>Treponemataceae</taxon>
        <taxon>Treponema</taxon>
    </lineage>
</organism>
<evidence type="ECO:0000256" key="6">
    <source>
        <dbReference type="ARBA" id="ARBA00022917"/>
    </source>
</evidence>
<evidence type="ECO:0000259" key="9">
    <source>
        <dbReference type="SMART" id="SM01185"/>
    </source>
</evidence>
<dbReference type="InterPro" id="IPR014722">
    <property type="entry name" value="Rib_uL2_dom2"/>
</dbReference>
<dbReference type="FunFam" id="2.40.50.140:FF:000004">
    <property type="entry name" value="Elongation factor P"/>
    <property type="match status" value="1"/>
</dbReference>
<dbReference type="Gene3D" id="2.40.50.140">
    <property type="entry name" value="Nucleic acid-binding proteins"/>
    <property type="match status" value="2"/>
</dbReference>
<evidence type="ECO:0000313" key="11">
    <source>
        <dbReference type="Proteomes" id="UP000003571"/>
    </source>
</evidence>
<dbReference type="SMART" id="SM00841">
    <property type="entry name" value="Elong-fact-P_C"/>
    <property type="match status" value="1"/>
</dbReference>
<dbReference type="SUPFAM" id="SSF50249">
    <property type="entry name" value="Nucleic acid-binding proteins"/>
    <property type="match status" value="2"/>
</dbReference>
<comment type="caution">
    <text evidence="10">The sequence shown here is derived from an EMBL/GenBank/DDBJ whole genome shotgun (WGS) entry which is preliminary data.</text>
</comment>
<keyword evidence="5 7" id="KW-0251">Elongation factor</keyword>
<dbReference type="eggNOG" id="COG0231">
    <property type="taxonomic scope" value="Bacteria"/>
</dbReference>
<dbReference type="InterPro" id="IPR011768">
    <property type="entry name" value="Transl_elongation_fac_P"/>
</dbReference>
<dbReference type="Gene3D" id="2.30.30.30">
    <property type="match status" value="1"/>
</dbReference>
<gene>
    <name evidence="7" type="primary">efp</name>
    <name evidence="10" type="ORF">TresaDRAFT_2164</name>
</gene>
<dbReference type="STRING" id="907348.TresaDRAFT_2164"/>
<comment type="pathway">
    <text evidence="2 7">Protein biosynthesis; polypeptide chain elongation.</text>
</comment>
<keyword evidence="4 7" id="KW-0963">Cytoplasm</keyword>
<dbReference type="GO" id="GO:0003746">
    <property type="term" value="F:translation elongation factor activity"/>
    <property type="evidence" value="ECO:0007669"/>
    <property type="project" value="UniProtKB-UniRule"/>
</dbReference>
<dbReference type="CDD" id="cd05794">
    <property type="entry name" value="S1_EF-P_repeat_2"/>
    <property type="match status" value="1"/>
</dbReference>
<dbReference type="RefSeq" id="WP_002703570.1">
    <property type="nucleotide sequence ID" value="NZ_AGRW01000042.1"/>
</dbReference>
<dbReference type="PROSITE" id="PS01275">
    <property type="entry name" value="EFP"/>
    <property type="match status" value="1"/>
</dbReference>
<dbReference type="SUPFAM" id="SSF50104">
    <property type="entry name" value="Translation proteins SH3-like domain"/>
    <property type="match status" value="1"/>
</dbReference>
<comment type="subcellular location">
    <subcellularLocation>
        <location evidence="1 7">Cytoplasm</location>
    </subcellularLocation>
</comment>
<name>H7EJR4_9SPIR</name>
<keyword evidence="6 7" id="KW-0648">Protein biosynthesis</keyword>
<dbReference type="InterPro" id="IPR008991">
    <property type="entry name" value="Translation_prot_SH3-like_sf"/>
</dbReference>
<dbReference type="AlphaFoldDB" id="H7EJR4"/>
<dbReference type="UniPathway" id="UPA00345"/>
<dbReference type="PATRIC" id="fig|907348.3.peg.1111"/>
<dbReference type="SMART" id="SM01185">
    <property type="entry name" value="EFP"/>
    <property type="match status" value="1"/>
</dbReference>
<dbReference type="InterPro" id="IPR015365">
    <property type="entry name" value="Elong-fact-P_C"/>
</dbReference>
<dbReference type="Pfam" id="PF01132">
    <property type="entry name" value="EFP"/>
    <property type="match status" value="1"/>
</dbReference>
<dbReference type="GO" id="GO:0043043">
    <property type="term" value="P:peptide biosynthetic process"/>
    <property type="evidence" value="ECO:0007669"/>
    <property type="project" value="InterPro"/>
</dbReference>
<comment type="function">
    <text evidence="7">Involved in peptide bond synthesis. Stimulates efficient translation and peptide-bond synthesis on native or reconstituted 70S ribosomes in vitro. Probably functions indirectly by altering the affinity of the ribosome for aminoacyl-tRNA, thus increasing their reactivity as acceptors for peptidyl transferase.</text>
</comment>
<keyword evidence="11" id="KW-1185">Reference proteome</keyword>
<evidence type="ECO:0000256" key="4">
    <source>
        <dbReference type="ARBA" id="ARBA00022490"/>
    </source>
</evidence>